<dbReference type="GO" id="GO:0070382">
    <property type="term" value="C:exocytic vesicle"/>
    <property type="evidence" value="ECO:0007669"/>
    <property type="project" value="TreeGrafter"/>
</dbReference>
<dbReference type="GO" id="GO:0005544">
    <property type="term" value="F:calcium-dependent phospholipid binding"/>
    <property type="evidence" value="ECO:0007669"/>
    <property type="project" value="TreeGrafter"/>
</dbReference>
<organism evidence="5">
    <name type="scientific">Anisakis simplex</name>
    <name type="common">Herring worm</name>
    <dbReference type="NCBI Taxonomy" id="6269"/>
    <lineage>
        <taxon>Eukaryota</taxon>
        <taxon>Metazoa</taxon>
        <taxon>Ecdysozoa</taxon>
        <taxon>Nematoda</taxon>
        <taxon>Chromadorea</taxon>
        <taxon>Rhabditida</taxon>
        <taxon>Spirurina</taxon>
        <taxon>Ascaridomorpha</taxon>
        <taxon>Ascaridoidea</taxon>
        <taxon>Anisakidae</taxon>
        <taxon>Anisakis</taxon>
        <taxon>Anisakis simplex complex</taxon>
    </lineage>
</organism>
<dbReference type="GO" id="GO:0000149">
    <property type="term" value="F:SNARE binding"/>
    <property type="evidence" value="ECO:0007669"/>
    <property type="project" value="TreeGrafter"/>
</dbReference>
<reference evidence="5" key="1">
    <citation type="submission" date="2017-02" db="UniProtKB">
        <authorList>
            <consortium name="WormBaseParasite"/>
        </authorList>
    </citation>
    <scope>IDENTIFICATION</scope>
</reference>
<gene>
    <name evidence="3" type="ORF">ASIM_LOCUS13949</name>
</gene>
<dbReference type="GO" id="GO:0017156">
    <property type="term" value="P:calcium-ion regulated exocytosis"/>
    <property type="evidence" value="ECO:0007669"/>
    <property type="project" value="TreeGrafter"/>
</dbReference>
<dbReference type="GO" id="GO:0001786">
    <property type="term" value="F:phosphatidylserine binding"/>
    <property type="evidence" value="ECO:0007669"/>
    <property type="project" value="TreeGrafter"/>
</dbReference>
<dbReference type="PANTHER" id="PTHR10024">
    <property type="entry name" value="SYNAPTOTAGMIN"/>
    <property type="match status" value="1"/>
</dbReference>
<dbReference type="Gene3D" id="2.60.40.150">
    <property type="entry name" value="C2 domain"/>
    <property type="match status" value="2"/>
</dbReference>
<feature type="compositionally biased region" description="Polar residues" evidence="1">
    <location>
        <begin position="179"/>
        <end position="188"/>
    </location>
</feature>
<dbReference type="PANTHER" id="PTHR10024:SF376">
    <property type="entry name" value="C2 DOMAIN-CONTAINING PROTEIN"/>
    <property type="match status" value="1"/>
</dbReference>
<feature type="region of interest" description="Disordered" evidence="1">
    <location>
        <begin position="1"/>
        <end position="31"/>
    </location>
</feature>
<dbReference type="SMART" id="SM00239">
    <property type="entry name" value="C2"/>
    <property type="match status" value="1"/>
</dbReference>
<dbReference type="SUPFAM" id="SSF49562">
    <property type="entry name" value="C2 domain (Calcium/lipid-binding domain, CaLB)"/>
    <property type="match status" value="2"/>
</dbReference>
<sequence>MATSPPEYIRCKPFTRVESDDEDETESDAKRRLEILRTQELRKQSRIVNIPRKDDKPLNTIPRGDLTAMFTVPKAPNHSSSMFRDLHYSQFDRGLYQTVGFNTMNESESSYDAESIGSYGSVKIGIVYDENLNLLTVSLKQAIDLNAKRQDGHPNPYFRVQLDVPSNQPDVSRPIKEAPQQSKTYKDTSSPIMNDEFYFQSGWGEVLFSLTYLSKAQRLTVNMFKARNLRIESIEGQPAIAVKVSLLGNDEKRIKKKKTSTKKNTRNPQFNEPLTFGIAKSSLCDIILEIEVVHEYGTFGMGCKVLGKMELPLHKCKELWRAIIREEKSQARWYSLDET</sequence>
<dbReference type="OrthoDB" id="67700at2759"/>
<dbReference type="PROSITE" id="PS50004">
    <property type="entry name" value="C2"/>
    <property type="match status" value="1"/>
</dbReference>
<name>A0A0M3K116_ANISI</name>
<dbReference type="GO" id="GO:0030276">
    <property type="term" value="F:clathrin binding"/>
    <property type="evidence" value="ECO:0007669"/>
    <property type="project" value="TreeGrafter"/>
</dbReference>
<evidence type="ECO:0000256" key="1">
    <source>
        <dbReference type="SAM" id="MobiDB-lite"/>
    </source>
</evidence>
<evidence type="ECO:0000313" key="5">
    <source>
        <dbReference type="WBParaSite" id="ASIM_0001453901-mRNA-1"/>
    </source>
</evidence>
<dbReference type="GO" id="GO:0005886">
    <property type="term" value="C:plasma membrane"/>
    <property type="evidence" value="ECO:0007669"/>
    <property type="project" value="TreeGrafter"/>
</dbReference>
<keyword evidence="4" id="KW-1185">Reference proteome</keyword>
<dbReference type="EMBL" id="UYRR01031557">
    <property type="protein sequence ID" value="VDK51010.1"/>
    <property type="molecule type" value="Genomic_DNA"/>
</dbReference>
<proteinExistence type="predicted"/>
<dbReference type="Pfam" id="PF00168">
    <property type="entry name" value="C2"/>
    <property type="match status" value="2"/>
</dbReference>
<accession>A0A0M3K116</accession>
<evidence type="ECO:0000259" key="2">
    <source>
        <dbReference type="PROSITE" id="PS50004"/>
    </source>
</evidence>
<feature type="region of interest" description="Disordered" evidence="1">
    <location>
        <begin position="168"/>
        <end position="188"/>
    </location>
</feature>
<dbReference type="GO" id="GO:0005509">
    <property type="term" value="F:calcium ion binding"/>
    <property type="evidence" value="ECO:0007669"/>
    <property type="project" value="TreeGrafter"/>
</dbReference>
<dbReference type="WBParaSite" id="ASIM_0001453901-mRNA-1">
    <property type="protein sequence ID" value="ASIM_0001453901-mRNA-1"/>
    <property type="gene ID" value="ASIM_0001453901"/>
</dbReference>
<dbReference type="InterPro" id="IPR035892">
    <property type="entry name" value="C2_domain_sf"/>
</dbReference>
<protein>
    <submittedName>
        <fullName evidence="5">C2 domain-containing protein</fullName>
    </submittedName>
</protein>
<feature type="domain" description="C2" evidence="2">
    <location>
        <begin position="202"/>
        <end position="334"/>
    </location>
</feature>
<evidence type="ECO:0000313" key="4">
    <source>
        <dbReference type="Proteomes" id="UP000267096"/>
    </source>
</evidence>
<evidence type="ECO:0000313" key="3">
    <source>
        <dbReference type="EMBL" id="VDK51010.1"/>
    </source>
</evidence>
<dbReference type="Proteomes" id="UP000267096">
    <property type="component" value="Unassembled WGS sequence"/>
</dbReference>
<reference evidence="3 4" key="2">
    <citation type="submission" date="2018-11" db="EMBL/GenBank/DDBJ databases">
        <authorList>
            <consortium name="Pathogen Informatics"/>
        </authorList>
    </citation>
    <scope>NUCLEOTIDE SEQUENCE [LARGE SCALE GENOMIC DNA]</scope>
</reference>
<dbReference type="InterPro" id="IPR000008">
    <property type="entry name" value="C2_dom"/>
</dbReference>
<dbReference type="AlphaFoldDB" id="A0A0M3K116"/>